<evidence type="ECO:0000256" key="1">
    <source>
        <dbReference type="ARBA" id="ARBA00004323"/>
    </source>
</evidence>
<keyword evidence="4" id="KW-0325">Glycoprotein</keyword>
<protein>
    <recommendedName>
        <fullName evidence="5">Glycosyltransferase 61 catalytic domain-containing protein</fullName>
    </recommendedName>
</protein>
<evidence type="ECO:0000256" key="2">
    <source>
        <dbReference type="ARBA" id="ARBA00022676"/>
    </source>
</evidence>
<evidence type="ECO:0000313" key="7">
    <source>
        <dbReference type="Proteomes" id="UP000238479"/>
    </source>
</evidence>
<comment type="subcellular location">
    <subcellularLocation>
        <location evidence="1">Golgi apparatus membrane</location>
        <topology evidence="1">Single-pass type II membrane protein</topology>
    </subcellularLocation>
</comment>
<gene>
    <name evidence="6" type="ORF">RchiOBHm_Chr4g0438931</name>
</gene>
<comment type="caution">
    <text evidence="6">The sequence shown here is derived from an EMBL/GenBank/DDBJ whole genome shotgun (WGS) entry which is preliminary data.</text>
</comment>
<dbReference type="AlphaFoldDB" id="A0A2P6R2Q6"/>
<dbReference type="EMBL" id="PDCK01000042">
    <property type="protein sequence ID" value="PRQ40701.1"/>
    <property type="molecule type" value="Genomic_DNA"/>
</dbReference>
<keyword evidence="7" id="KW-1185">Reference proteome</keyword>
<evidence type="ECO:0000256" key="3">
    <source>
        <dbReference type="ARBA" id="ARBA00022679"/>
    </source>
</evidence>
<dbReference type="InterPro" id="IPR007657">
    <property type="entry name" value="Glycosyltransferase_61"/>
</dbReference>
<dbReference type="InterPro" id="IPR049625">
    <property type="entry name" value="Glyco_transf_61_cat"/>
</dbReference>
<feature type="domain" description="Glycosyltransferase 61 catalytic" evidence="5">
    <location>
        <begin position="126"/>
        <end position="320"/>
    </location>
</feature>
<proteinExistence type="predicted"/>
<evidence type="ECO:0000259" key="5">
    <source>
        <dbReference type="Pfam" id="PF04577"/>
    </source>
</evidence>
<dbReference type="PANTHER" id="PTHR20961">
    <property type="entry name" value="GLYCOSYLTRANSFERASE"/>
    <property type="match status" value="1"/>
</dbReference>
<dbReference type="GO" id="GO:0016763">
    <property type="term" value="F:pentosyltransferase activity"/>
    <property type="evidence" value="ECO:0007669"/>
    <property type="project" value="UniProtKB-ARBA"/>
</dbReference>
<name>A0A2P6R2Q6_ROSCH</name>
<evidence type="ECO:0000313" key="6">
    <source>
        <dbReference type="EMBL" id="PRQ40701.1"/>
    </source>
</evidence>
<dbReference type="OMA" id="FRDYLME"/>
<keyword evidence="3 6" id="KW-0808">Transferase</keyword>
<dbReference type="Proteomes" id="UP000238479">
    <property type="component" value="Chromosome 4"/>
</dbReference>
<dbReference type="PANTHER" id="PTHR20961:SF103">
    <property type="entry name" value="PUTATIVE-RELATED"/>
    <property type="match status" value="1"/>
</dbReference>
<reference evidence="6 7" key="1">
    <citation type="journal article" date="2018" name="Nat. Genet.">
        <title>The Rosa genome provides new insights in the design of modern roses.</title>
        <authorList>
            <person name="Bendahmane M."/>
        </authorList>
    </citation>
    <scope>NUCLEOTIDE SEQUENCE [LARGE SCALE GENOMIC DNA]</scope>
    <source>
        <strain evidence="7">cv. Old Blush</strain>
    </source>
</reference>
<accession>A0A2P6R2Q6</accession>
<sequence>MCFYIYQILISEITREILEIHEQIHHPAQKSPISCDRTCKHYDICSINGPTGLDPTTSTFFTMDSSQLAPLEVERIRPYPRKFEDFIMAQIKDLTLAVGPRSPPCKVQHNAPALVFAAGGYTGNFWHDFNDGFIPLFITANTLFPDQDFVIVVSQAPKWWIYKYADLLRIFTKHPIITMGNDATTHCFPSASLGLISHGFMTINQTLIPRAKTFLHFRGLLDNAYKRRSQPQILSSEQTKPRPRLVLASRNHATGRRIVNQVQVVRLVKKVGFDVIVFEPKANNSLHESYALLNSSHAFVGVHGAALTHSLFLRPGSVFVQVVPIGVDWAANACFGRVAKGLRLEYFEYKIGVKESSLVDKYGNDSLVVKDPFGLQKMGWRAEVMDIYLKEQNVKLDLVRFKGYLKQAFKKAKKFMDNNG</sequence>
<dbReference type="STRING" id="74649.A0A2P6R2Q6"/>
<organism evidence="6 7">
    <name type="scientific">Rosa chinensis</name>
    <name type="common">China rose</name>
    <dbReference type="NCBI Taxonomy" id="74649"/>
    <lineage>
        <taxon>Eukaryota</taxon>
        <taxon>Viridiplantae</taxon>
        <taxon>Streptophyta</taxon>
        <taxon>Embryophyta</taxon>
        <taxon>Tracheophyta</taxon>
        <taxon>Spermatophyta</taxon>
        <taxon>Magnoliopsida</taxon>
        <taxon>eudicotyledons</taxon>
        <taxon>Gunneridae</taxon>
        <taxon>Pentapetalae</taxon>
        <taxon>rosids</taxon>
        <taxon>fabids</taxon>
        <taxon>Rosales</taxon>
        <taxon>Rosaceae</taxon>
        <taxon>Rosoideae</taxon>
        <taxon>Rosoideae incertae sedis</taxon>
        <taxon>Rosa</taxon>
    </lineage>
</organism>
<dbReference type="Pfam" id="PF04577">
    <property type="entry name" value="Glyco_transf_61"/>
    <property type="match status" value="1"/>
</dbReference>
<dbReference type="GO" id="GO:0000139">
    <property type="term" value="C:Golgi membrane"/>
    <property type="evidence" value="ECO:0007669"/>
    <property type="project" value="UniProtKB-SubCell"/>
</dbReference>
<dbReference type="Gramene" id="PRQ40701">
    <property type="protein sequence ID" value="PRQ40701"/>
    <property type="gene ID" value="RchiOBHm_Chr4g0438931"/>
</dbReference>
<keyword evidence="2 6" id="KW-0328">Glycosyltransferase</keyword>
<evidence type="ECO:0000256" key="4">
    <source>
        <dbReference type="ARBA" id="ARBA00023180"/>
    </source>
</evidence>